<feature type="repeat" description="NHL" evidence="10">
    <location>
        <begin position="1195"/>
        <end position="1231"/>
    </location>
</feature>
<evidence type="ECO:0000256" key="10">
    <source>
        <dbReference type="PROSITE-ProRule" id="PRU00504"/>
    </source>
</evidence>
<dbReference type="GO" id="GO:0008233">
    <property type="term" value="F:peptidase activity"/>
    <property type="evidence" value="ECO:0007669"/>
    <property type="project" value="UniProtKB-KW"/>
</dbReference>
<dbReference type="PROSITE" id="PS50994">
    <property type="entry name" value="INTEGRASE"/>
    <property type="match status" value="1"/>
</dbReference>
<feature type="compositionally biased region" description="Basic and acidic residues" evidence="11">
    <location>
        <begin position="698"/>
        <end position="719"/>
    </location>
</feature>
<feature type="domain" description="Integrase catalytic" evidence="13">
    <location>
        <begin position="901"/>
        <end position="1064"/>
    </location>
</feature>
<dbReference type="GO" id="GO:0006508">
    <property type="term" value="P:proteolysis"/>
    <property type="evidence" value="ECO:0007669"/>
    <property type="project" value="UniProtKB-KW"/>
</dbReference>
<dbReference type="GO" id="GO:0015074">
    <property type="term" value="P:DNA integration"/>
    <property type="evidence" value="ECO:0007669"/>
    <property type="project" value="InterPro"/>
</dbReference>
<dbReference type="Gene3D" id="3.30.70.270">
    <property type="match status" value="2"/>
</dbReference>
<feature type="region of interest" description="Disordered" evidence="11">
    <location>
        <begin position="698"/>
        <end position="720"/>
    </location>
</feature>
<sequence>MVDTGATSTFIKAAIVHNIKHRRITPTQTRTTLADGHSTLIILGIVPLLVKINHVPTYVRAFVAENLTADMILGMDWCSKNNVEVYARKKEVVVWHHRLGRTTAHFNEQASVDVELADKICLQPYEEKVVQVNVALSSAQLVCFEPDIAECTKRAIASYTAVLTVNKCSSNVLLFNRTNLPNTIRKGTKLGSIYFMSDQTNTHTLLDNKTEHVGMTSTNSELKPQANEVNAVIDKLTEHITNNQDRHDFLDILHQFRHTFDTSKATQAHVTIHHTIPTADARPTSVRPFYKTPQQRETLHNEVKKLLHDNVIRGSTSPWASPVILKKKPDGTYRFIVDFRRLNAVTKKDAYPQPTTEELLNRLAGHRFFTKLDLKSGYFQIPISEADKEKTAFVTQDGLYEFNVLAQGLMNAPPTFQRVMNNLIATGRWNYVVVYLDDILIFSDSIKEHKKHVAEVLSILQKARFRVSPSKCVIAVEKVEFLSHIITVAGIEPSPDKIQAILDIPSPKTLTQANRFIGKIGYYRKFIKDFAKIAAPIHKVTNKPGPKKREFYWAEEQQLAFDRFKQILTTPPLFLNFPDKSTPFILSTDASKVRVGGVLKQVVNGNLKVNYYLSRLLSQTESRYSTTEREALAIMWCLDKLRYYIGDSTITINTDHKPLVNFHKKLSFANKRVDSYLLKMQDMLPQIVEIKYKPGKENNDADYMTRQDDQGRDDKDEWPRGTVTWDDEVIATACTRSKTKQQQQPLLPTNDTVVLNTPIATKASTKSIPAATTPIDLTHDRIRQAQEGDSNITTIVKQLTDGKKNDHFCFQDNILFRLIRKKGRGTLSKVAYLPNSLISTAMDAFHDHPLSGHFGTTRTFNKLKARYWWPQMRRAVEQHIRSCDKCARHNIRRTKEDGHLKNIQPPDDVFQIVHMDFWGPMTTSDDGNRYVLVLTDNLSKYVIAEAYPDCTAKTAAKFFVEKYILVHGAPERLITDNGTHFSNALMKTITQTTNIKHAFSASYHPQTNGQVERFNATFSAQLAKYCNKEKSDWDVFLQQVVNAYNTGIHATTGFAPYELAFGRKFRSPFDSTSPVVKLSRATDFYKYLQRSRKIIINAACENIRQQHHLSKQRYDTNRKDTTYDIGDLVYVKVCSNRHKLDERWLGPFEIIQRCGDQNYIVGEQVIPLRGCSIDIHPNARWKQNGVTVAGGNEQGNEINQLSNPLGLYVDDDQTVYVADQSNHRIVEWKSGAASGQVVAGGNGKGNGVHQLSDPFDVIVDKERDSLIISDSLNCRVVRWSRRNGTSRETIFSNIVCVGLTMDVNGSLYVVDSGQAKVRRYRRGEYQGTVAAGGNGQGNRLDRLNGPRHVFVDRDHSVYVSDLGNHRVMKWMEGAKEGIVVAGGQGEGNGLTQLSFPQGVVVDQLGTVYVADRGNARVMRWLNGATQGSVIVGGNGKGGQSNQLYDPFGLSFDKHGNLYVVDNVNNRVQKFNIEFNG</sequence>
<dbReference type="SUPFAM" id="SSF63829">
    <property type="entry name" value="Calcium-dependent phosphotriesterase"/>
    <property type="match status" value="1"/>
</dbReference>
<dbReference type="GO" id="GO:0004519">
    <property type="term" value="F:endonuclease activity"/>
    <property type="evidence" value="ECO:0007669"/>
    <property type="project" value="UniProtKB-KW"/>
</dbReference>
<name>A0A817VL68_9BILA</name>
<evidence type="ECO:0000259" key="13">
    <source>
        <dbReference type="PROSITE" id="PS50994"/>
    </source>
</evidence>
<dbReference type="InterPro" id="IPR000477">
    <property type="entry name" value="RT_dom"/>
</dbReference>
<gene>
    <name evidence="14" type="ORF">FME351_LOCUS4003</name>
</gene>
<dbReference type="Gene3D" id="2.40.70.10">
    <property type="entry name" value="Acid Proteases"/>
    <property type="match status" value="1"/>
</dbReference>
<dbReference type="FunFam" id="3.10.10.10:FF:000007">
    <property type="entry name" value="Retrovirus-related Pol polyprotein from transposon 17.6-like Protein"/>
    <property type="match status" value="1"/>
</dbReference>
<dbReference type="CDD" id="cd05819">
    <property type="entry name" value="NHL"/>
    <property type="match status" value="1"/>
</dbReference>
<dbReference type="Gene3D" id="2.40.10.500">
    <property type="match status" value="1"/>
</dbReference>
<dbReference type="CDD" id="cd09274">
    <property type="entry name" value="RNase_HI_RT_Ty3"/>
    <property type="match status" value="1"/>
</dbReference>
<keyword evidence="3" id="KW-0548">Nucleotidyltransferase</keyword>
<dbReference type="SUPFAM" id="SSF53098">
    <property type="entry name" value="Ribonuclease H-like"/>
    <property type="match status" value="1"/>
</dbReference>
<keyword evidence="8" id="KW-0695">RNA-directed DNA polymerase</keyword>
<evidence type="ECO:0000256" key="4">
    <source>
        <dbReference type="ARBA" id="ARBA00022722"/>
    </source>
</evidence>
<dbReference type="InterPro" id="IPR021109">
    <property type="entry name" value="Peptidase_aspartic_dom_sf"/>
</dbReference>
<dbReference type="SUPFAM" id="SSF56672">
    <property type="entry name" value="DNA/RNA polymerases"/>
    <property type="match status" value="1"/>
</dbReference>
<dbReference type="PANTHER" id="PTHR37984:SF5">
    <property type="entry name" value="PROTEIN NYNRIN-LIKE"/>
    <property type="match status" value="1"/>
</dbReference>
<dbReference type="Pfam" id="PF00078">
    <property type="entry name" value="RVT_1"/>
    <property type="match status" value="1"/>
</dbReference>
<dbReference type="GO" id="GO:0003676">
    <property type="term" value="F:nucleic acid binding"/>
    <property type="evidence" value="ECO:0007669"/>
    <property type="project" value="InterPro"/>
</dbReference>
<dbReference type="CDD" id="cd01647">
    <property type="entry name" value="RT_LTR"/>
    <property type="match status" value="1"/>
</dbReference>
<dbReference type="InterPro" id="IPR041588">
    <property type="entry name" value="Integrase_H2C2"/>
</dbReference>
<dbReference type="InterPro" id="IPR043128">
    <property type="entry name" value="Rev_trsase/Diguanyl_cyclase"/>
</dbReference>
<dbReference type="Pfam" id="PF01436">
    <property type="entry name" value="NHL"/>
    <property type="match status" value="2"/>
</dbReference>
<proteinExistence type="predicted"/>
<keyword evidence="4" id="KW-0540">Nuclease</keyword>
<dbReference type="Pfam" id="PF17921">
    <property type="entry name" value="Integrase_H2C2"/>
    <property type="match status" value="1"/>
</dbReference>
<evidence type="ECO:0000256" key="2">
    <source>
        <dbReference type="ARBA" id="ARBA00022679"/>
    </source>
</evidence>
<evidence type="ECO:0000256" key="1">
    <source>
        <dbReference type="ARBA" id="ARBA00022670"/>
    </source>
</evidence>
<evidence type="ECO:0000256" key="9">
    <source>
        <dbReference type="ARBA" id="ARBA00023268"/>
    </source>
</evidence>
<dbReference type="PROSITE" id="PS50878">
    <property type="entry name" value="RT_POL"/>
    <property type="match status" value="1"/>
</dbReference>
<feature type="repeat" description="NHL" evidence="10">
    <location>
        <begin position="1436"/>
        <end position="1473"/>
    </location>
</feature>
<dbReference type="CDD" id="cd00303">
    <property type="entry name" value="retropepsin_like"/>
    <property type="match status" value="1"/>
</dbReference>
<dbReference type="Pfam" id="PF13975">
    <property type="entry name" value="gag-asp_proteas"/>
    <property type="match status" value="1"/>
</dbReference>
<dbReference type="GO" id="GO:0003964">
    <property type="term" value="F:RNA-directed DNA polymerase activity"/>
    <property type="evidence" value="ECO:0007669"/>
    <property type="project" value="UniProtKB-KW"/>
</dbReference>
<evidence type="ECO:0000256" key="7">
    <source>
        <dbReference type="ARBA" id="ARBA00022801"/>
    </source>
</evidence>
<dbReference type="FunFam" id="3.10.20.370:FF:000001">
    <property type="entry name" value="Retrovirus-related Pol polyprotein from transposon 17.6-like protein"/>
    <property type="match status" value="1"/>
</dbReference>
<dbReference type="Gene3D" id="3.30.420.10">
    <property type="entry name" value="Ribonuclease H-like superfamily/Ribonuclease H"/>
    <property type="match status" value="1"/>
</dbReference>
<dbReference type="SUPFAM" id="SSF50630">
    <property type="entry name" value="Acid proteases"/>
    <property type="match status" value="1"/>
</dbReference>
<dbReference type="FunFam" id="1.10.340.70:FF:000001">
    <property type="entry name" value="Retrovirus-related Pol polyprotein from transposon gypsy-like Protein"/>
    <property type="match status" value="1"/>
</dbReference>
<evidence type="ECO:0000313" key="15">
    <source>
        <dbReference type="Proteomes" id="UP000663869"/>
    </source>
</evidence>
<organism evidence="14 15">
    <name type="scientific">Rotaria socialis</name>
    <dbReference type="NCBI Taxonomy" id="392032"/>
    <lineage>
        <taxon>Eukaryota</taxon>
        <taxon>Metazoa</taxon>
        <taxon>Spiralia</taxon>
        <taxon>Gnathifera</taxon>
        <taxon>Rotifera</taxon>
        <taxon>Eurotatoria</taxon>
        <taxon>Bdelloidea</taxon>
        <taxon>Philodinida</taxon>
        <taxon>Philodinidae</taxon>
        <taxon>Rotaria</taxon>
    </lineage>
</organism>
<evidence type="ECO:0000256" key="11">
    <source>
        <dbReference type="SAM" id="MobiDB-lite"/>
    </source>
</evidence>
<dbReference type="Pfam" id="PF00665">
    <property type="entry name" value="rve"/>
    <property type="match status" value="1"/>
</dbReference>
<evidence type="ECO:0000313" key="14">
    <source>
        <dbReference type="EMBL" id="CAF3345573.1"/>
    </source>
</evidence>
<evidence type="ECO:0000256" key="3">
    <source>
        <dbReference type="ARBA" id="ARBA00022695"/>
    </source>
</evidence>
<dbReference type="PROSITE" id="PS51125">
    <property type="entry name" value="NHL"/>
    <property type="match status" value="2"/>
</dbReference>
<evidence type="ECO:0000256" key="8">
    <source>
        <dbReference type="ARBA" id="ARBA00022918"/>
    </source>
</evidence>
<dbReference type="Pfam" id="PF17919">
    <property type="entry name" value="RT_RNaseH_2"/>
    <property type="match status" value="1"/>
</dbReference>
<dbReference type="Gene3D" id="3.10.10.10">
    <property type="entry name" value="HIV Type 1 Reverse Transcriptase, subunit A, domain 1"/>
    <property type="match status" value="1"/>
</dbReference>
<dbReference type="FunFam" id="3.30.420.10:FF:000032">
    <property type="entry name" value="Retrovirus-related Pol polyprotein from transposon 297-like Protein"/>
    <property type="match status" value="1"/>
</dbReference>
<evidence type="ECO:0000256" key="6">
    <source>
        <dbReference type="ARBA" id="ARBA00022759"/>
    </source>
</evidence>
<reference evidence="14" key="1">
    <citation type="submission" date="2021-02" db="EMBL/GenBank/DDBJ databases">
        <authorList>
            <person name="Nowell W R."/>
        </authorList>
    </citation>
    <scope>NUCLEOTIDE SEQUENCE</scope>
</reference>
<dbReference type="InterPro" id="IPR001258">
    <property type="entry name" value="NHL_repeat"/>
</dbReference>
<dbReference type="Gene3D" id="1.10.340.70">
    <property type="match status" value="1"/>
</dbReference>
<evidence type="ECO:0000259" key="12">
    <source>
        <dbReference type="PROSITE" id="PS50878"/>
    </source>
</evidence>
<dbReference type="InterPro" id="IPR041577">
    <property type="entry name" value="RT_RNaseH_2"/>
</dbReference>
<dbReference type="InterPro" id="IPR012337">
    <property type="entry name" value="RNaseH-like_sf"/>
</dbReference>
<keyword evidence="2" id="KW-0808">Transferase</keyword>
<dbReference type="Gene3D" id="3.10.20.370">
    <property type="match status" value="1"/>
</dbReference>
<dbReference type="InterPro" id="IPR043502">
    <property type="entry name" value="DNA/RNA_pol_sf"/>
</dbReference>
<keyword evidence="9" id="KW-0511">Multifunctional enzyme</keyword>
<keyword evidence="5" id="KW-0677">Repeat</keyword>
<dbReference type="PANTHER" id="PTHR37984">
    <property type="entry name" value="PROTEIN CBG26694"/>
    <property type="match status" value="1"/>
</dbReference>
<protein>
    <recommendedName>
        <fullName evidence="16">Reverse transcriptase</fullName>
    </recommendedName>
</protein>
<comment type="caution">
    <text evidence="14">The sequence shown here is derived from an EMBL/GenBank/DDBJ whole genome shotgun (WGS) entry which is preliminary data.</text>
</comment>
<evidence type="ECO:0008006" key="16">
    <source>
        <dbReference type="Google" id="ProtNLM"/>
    </source>
</evidence>
<dbReference type="InterPro" id="IPR050951">
    <property type="entry name" value="Retrovirus_Pol_polyprotein"/>
</dbReference>
<dbReference type="InterPro" id="IPR036397">
    <property type="entry name" value="RNaseH_sf"/>
</dbReference>
<keyword evidence="1" id="KW-0645">Protease</keyword>
<keyword evidence="6" id="KW-0255">Endonuclease</keyword>
<evidence type="ECO:0000256" key="5">
    <source>
        <dbReference type="ARBA" id="ARBA00022737"/>
    </source>
</evidence>
<dbReference type="EMBL" id="CAJNYU010000278">
    <property type="protein sequence ID" value="CAF3345573.1"/>
    <property type="molecule type" value="Genomic_DNA"/>
</dbReference>
<keyword evidence="7" id="KW-0378">Hydrolase</keyword>
<feature type="domain" description="Reverse transcriptase" evidence="12">
    <location>
        <begin position="307"/>
        <end position="486"/>
    </location>
</feature>
<dbReference type="InterPro" id="IPR001584">
    <property type="entry name" value="Integrase_cat-core"/>
</dbReference>
<dbReference type="Proteomes" id="UP000663869">
    <property type="component" value="Unassembled WGS sequence"/>
</dbReference>
<accession>A0A817VL68</accession>
<dbReference type="Gene3D" id="2.120.10.30">
    <property type="entry name" value="TolB, C-terminal domain"/>
    <property type="match status" value="2"/>
</dbReference>
<dbReference type="InterPro" id="IPR011042">
    <property type="entry name" value="6-blade_b-propeller_TolB-like"/>
</dbReference>
<dbReference type="FunFam" id="3.30.70.270:FF:000020">
    <property type="entry name" value="Transposon Tf2-6 polyprotein-like Protein"/>
    <property type="match status" value="1"/>
</dbReference>